<name>A0AAE0KLW6_9PEZI</name>
<organism evidence="2 3">
    <name type="scientific">Podospora didyma</name>
    <dbReference type="NCBI Taxonomy" id="330526"/>
    <lineage>
        <taxon>Eukaryota</taxon>
        <taxon>Fungi</taxon>
        <taxon>Dikarya</taxon>
        <taxon>Ascomycota</taxon>
        <taxon>Pezizomycotina</taxon>
        <taxon>Sordariomycetes</taxon>
        <taxon>Sordariomycetidae</taxon>
        <taxon>Sordariales</taxon>
        <taxon>Podosporaceae</taxon>
        <taxon>Podospora</taxon>
    </lineage>
</organism>
<dbReference type="EMBL" id="JAULSW010000006">
    <property type="protein sequence ID" value="KAK3378526.1"/>
    <property type="molecule type" value="Genomic_DNA"/>
</dbReference>
<dbReference type="PANTHER" id="PTHR21575">
    <property type="entry name" value="PROTEIN HID1"/>
    <property type="match status" value="1"/>
</dbReference>
<evidence type="ECO:0000256" key="1">
    <source>
        <dbReference type="SAM" id="MobiDB-lite"/>
    </source>
</evidence>
<dbReference type="Pfam" id="PF12722">
    <property type="entry name" value="Hid1"/>
    <property type="match status" value="1"/>
</dbReference>
<feature type="compositionally biased region" description="Acidic residues" evidence="1">
    <location>
        <begin position="634"/>
        <end position="644"/>
    </location>
</feature>
<gene>
    <name evidence="2" type="ORF">B0H63DRAFT_250201</name>
</gene>
<dbReference type="GO" id="GO:0016020">
    <property type="term" value="C:membrane"/>
    <property type="evidence" value="ECO:0007669"/>
    <property type="project" value="TreeGrafter"/>
</dbReference>
<feature type="region of interest" description="Disordered" evidence="1">
    <location>
        <begin position="575"/>
        <end position="712"/>
    </location>
</feature>
<reference evidence="2" key="1">
    <citation type="journal article" date="2023" name="Mol. Phylogenet. Evol.">
        <title>Genome-scale phylogeny and comparative genomics of the fungal order Sordariales.</title>
        <authorList>
            <person name="Hensen N."/>
            <person name="Bonometti L."/>
            <person name="Westerberg I."/>
            <person name="Brannstrom I.O."/>
            <person name="Guillou S."/>
            <person name="Cros-Aarteil S."/>
            <person name="Calhoun S."/>
            <person name="Haridas S."/>
            <person name="Kuo A."/>
            <person name="Mondo S."/>
            <person name="Pangilinan J."/>
            <person name="Riley R."/>
            <person name="LaButti K."/>
            <person name="Andreopoulos B."/>
            <person name="Lipzen A."/>
            <person name="Chen C."/>
            <person name="Yan M."/>
            <person name="Daum C."/>
            <person name="Ng V."/>
            <person name="Clum A."/>
            <person name="Steindorff A."/>
            <person name="Ohm R.A."/>
            <person name="Martin F."/>
            <person name="Silar P."/>
            <person name="Natvig D.O."/>
            <person name="Lalanne C."/>
            <person name="Gautier V."/>
            <person name="Ament-Velasquez S.L."/>
            <person name="Kruys A."/>
            <person name="Hutchinson M.I."/>
            <person name="Powell A.J."/>
            <person name="Barry K."/>
            <person name="Miller A.N."/>
            <person name="Grigoriev I.V."/>
            <person name="Debuchy R."/>
            <person name="Gladieux P."/>
            <person name="Hiltunen Thoren M."/>
            <person name="Johannesson H."/>
        </authorList>
    </citation>
    <scope>NUCLEOTIDE SEQUENCE</scope>
    <source>
        <strain evidence="2">CBS 232.78</strain>
    </source>
</reference>
<dbReference type="GO" id="GO:0000138">
    <property type="term" value="C:Golgi trans cisterna"/>
    <property type="evidence" value="ECO:0007669"/>
    <property type="project" value="TreeGrafter"/>
</dbReference>
<feature type="compositionally biased region" description="Polar residues" evidence="1">
    <location>
        <begin position="690"/>
        <end position="712"/>
    </location>
</feature>
<dbReference type="InterPro" id="IPR026705">
    <property type="entry name" value="Hid-1/Ecm30"/>
</dbReference>
<evidence type="ECO:0000313" key="2">
    <source>
        <dbReference type="EMBL" id="KAK3378526.1"/>
    </source>
</evidence>
<feature type="compositionally biased region" description="Basic and acidic residues" evidence="1">
    <location>
        <begin position="578"/>
        <end position="589"/>
    </location>
</feature>
<protein>
    <submittedName>
        <fullName evidence="2">High-temperature-induced dauer-formation protein-domain-containing protein</fullName>
    </submittedName>
</protein>
<reference evidence="2" key="2">
    <citation type="submission" date="2023-06" db="EMBL/GenBank/DDBJ databases">
        <authorList>
            <consortium name="Lawrence Berkeley National Laboratory"/>
            <person name="Haridas S."/>
            <person name="Hensen N."/>
            <person name="Bonometti L."/>
            <person name="Westerberg I."/>
            <person name="Brannstrom I.O."/>
            <person name="Guillou S."/>
            <person name="Cros-Aarteil S."/>
            <person name="Calhoun S."/>
            <person name="Kuo A."/>
            <person name="Mondo S."/>
            <person name="Pangilinan J."/>
            <person name="Riley R."/>
            <person name="LaButti K."/>
            <person name="Andreopoulos B."/>
            <person name="Lipzen A."/>
            <person name="Chen C."/>
            <person name="Yanf M."/>
            <person name="Daum C."/>
            <person name="Ng V."/>
            <person name="Clum A."/>
            <person name="Steindorff A."/>
            <person name="Ohm R."/>
            <person name="Martin F."/>
            <person name="Silar P."/>
            <person name="Natvig D."/>
            <person name="Lalanne C."/>
            <person name="Gautier V."/>
            <person name="Ament-velasquez S.L."/>
            <person name="Kruys A."/>
            <person name="Hutchinson M.I."/>
            <person name="Powell A.J."/>
            <person name="Barry K."/>
            <person name="Miller A.N."/>
            <person name="Grigoriev I.V."/>
            <person name="Debuchy R."/>
            <person name="Gladieux P."/>
            <person name="Thoren M.H."/>
            <person name="Johannesson H."/>
        </authorList>
    </citation>
    <scope>NUCLEOTIDE SEQUENCE</scope>
    <source>
        <strain evidence="2">CBS 232.78</strain>
    </source>
</reference>
<feature type="compositionally biased region" description="Basic and acidic residues" evidence="1">
    <location>
        <begin position="667"/>
        <end position="680"/>
    </location>
</feature>
<proteinExistence type="predicted"/>
<evidence type="ECO:0000313" key="3">
    <source>
        <dbReference type="Proteomes" id="UP001285441"/>
    </source>
</evidence>
<dbReference type="PANTHER" id="PTHR21575:SF12">
    <property type="entry name" value="PROTEIN HID1"/>
    <property type="match status" value="1"/>
</dbReference>
<dbReference type="Proteomes" id="UP001285441">
    <property type="component" value="Unassembled WGS sequence"/>
</dbReference>
<accession>A0AAE0KLW6</accession>
<dbReference type="GO" id="GO:0005797">
    <property type="term" value="C:Golgi medial cisterna"/>
    <property type="evidence" value="ECO:0007669"/>
    <property type="project" value="TreeGrafter"/>
</dbReference>
<sequence length="881" mass="98305">MGASDSKLVFKKGIFRLSEERNIAADDEYWTSFWELPESAEDIFSLFAPADVRRTRDNALENLETLILAVTSRLFVLRHHPSFPDPDLAPERDALNCIRVLTRVLPYIYEKESLQLWEERFFWGLRRKRTRTASIANEVLFDEDQEEQPRPPVDEWEEVKPLAEELIDTLIDLLFFSDLTVPKQPQGRPKVSYAIWQSGVGCNVSIPTAKEHESNRCEILRLLLTLTSQSIYMSPSVLPQRGVRALTHICTCPDKQVVLSMLCSLLNTTLKYNPASWRVPYNTLVFKDPKQVLVTYTLQFLLVTVLYPIPEQSGMVTPKNFYRHFLGRLHRPQDFQFIVDGMTRILNQPLQANASYIPSTQSSVRFAPEIIMLFWEVTQCNKRFRSFIIDTERSHDFVVLILFYALEYKSDASKHGVVRMCAFLLQTLSVEKNFGLNLNNAFEAQETLPPAIRITGFKGTYADFLLQSIYTLITTSQGKLSAIYPALLAVINNIAPSLDGLSAPTCTKIMQLFNLMSSPSFLMANETNHDLLRSLLESMNSIVEHQYSKNPQFIFAILRNRKRFEALRTFTLESGQEEIERRDRRRKESTGSNDPMDPSSTRSSVESLRSPTTSVSRASTLGHVPEENGTFAVGDDDDDSDDEERPTPAASSPSENPSRASSVGDDDVPRQLRGMSEKARGKMPAGAASFSRQNSISSLASPSTPGQSASGVFQPSAQWIDSWLPELPLHTILTLIQQLTAVIPRQAGAPETAVAATLHKIREVQLVGIDPSPIRVHLFEWSQLAIGWYESLLWGFIFASEMHVAKGTVGVWNTTAIKLFRVQETAPQGPSLTSPRGAVDAVGSNIVSRIGSINLRGAAVPAPPGVGGGAVGLGGQTLPRT</sequence>
<feature type="compositionally biased region" description="Low complexity" evidence="1">
    <location>
        <begin position="599"/>
        <end position="610"/>
    </location>
</feature>
<dbReference type="AlphaFoldDB" id="A0AAE0KLW6"/>
<feature type="compositionally biased region" description="Low complexity" evidence="1">
    <location>
        <begin position="648"/>
        <end position="662"/>
    </location>
</feature>
<comment type="caution">
    <text evidence="2">The sequence shown here is derived from an EMBL/GenBank/DDBJ whole genome shotgun (WGS) entry which is preliminary data.</text>
</comment>
<keyword evidence="3" id="KW-1185">Reference proteome</keyword>